<keyword evidence="1" id="KW-0732">Signal</keyword>
<protein>
    <submittedName>
        <fullName evidence="2">Conserved hypothetical secreted protein</fullName>
    </submittedName>
</protein>
<feature type="chain" id="PRO_5008916554" evidence="1">
    <location>
        <begin position="26"/>
        <end position="114"/>
    </location>
</feature>
<name>A0A1D3K6Z1_PSEVE</name>
<feature type="signal peptide" evidence="1">
    <location>
        <begin position="1"/>
        <end position="25"/>
    </location>
</feature>
<dbReference type="EMBL" id="LT599584">
    <property type="protein sequence ID" value="SBW84042.1"/>
    <property type="molecule type" value="Genomic_DNA"/>
</dbReference>
<proteinExistence type="predicted"/>
<organism evidence="2 3">
    <name type="scientific">Pseudomonas veronii 1YdBTEX2</name>
    <dbReference type="NCBI Taxonomy" id="1295141"/>
    <lineage>
        <taxon>Bacteria</taxon>
        <taxon>Pseudomonadati</taxon>
        <taxon>Pseudomonadota</taxon>
        <taxon>Gammaproteobacteria</taxon>
        <taxon>Pseudomonadales</taxon>
        <taxon>Pseudomonadaceae</taxon>
        <taxon>Pseudomonas</taxon>
    </lineage>
</organism>
<dbReference type="AlphaFoldDB" id="A0A1D3K6Z1"/>
<evidence type="ECO:0000313" key="2">
    <source>
        <dbReference type="EMBL" id="SBW84042.1"/>
    </source>
</evidence>
<dbReference type="Proteomes" id="UP000245431">
    <property type="component" value="Chromosome PVE_r2"/>
</dbReference>
<gene>
    <name evidence="2" type="ORF">PVE_R2G0012</name>
</gene>
<reference evidence="3" key="1">
    <citation type="submission" date="2016-07" db="EMBL/GenBank/DDBJ databases">
        <authorList>
            <person name="Florea S."/>
            <person name="Webb J.S."/>
            <person name="Jaromczyk J."/>
            <person name="Schardl C.L."/>
        </authorList>
    </citation>
    <scope>NUCLEOTIDE SEQUENCE [LARGE SCALE GENOMIC DNA]</scope>
    <source>
        <strain evidence="3">1YdBTEX2</strain>
    </source>
</reference>
<evidence type="ECO:0000256" key="1">
    <source>
        <dbReference type="SAM" id="SignalP"/>
    </source>
</evidence>
<evidence type="ECO:0000313" key="3">
    <source>
        <dbReference type="Proteomes" id="UP000245431"/>
    </source>
</evidence>
<sequence>MFSQIQTFSAFVFVVLLVGMGGASAEPAPMGKDSSPATTTTMIVQPGTYQLITNNAGRSVSEPKLVLVVGTDDVKIFEVRSIGIISTGETSPVTSNFERLHLNTEQSQQPTFRF</sequence>
<accession>A0A1D3K6Z1</accession>